<organism evidence="4 5">
    <name type="scientific">Halodesulfovibrio aestuarii</name>
    <dbReference type="NCBI Taxonomy" id="126333"/>
    <lineage>
        <taxon>Bacteria</taxon>
        <taxon>Pseudomonadati</taxon>
        <taxon>Thermodesulfobacteriota</taxon>
        <taxon>Desulfovibrionia</taxon>
        <taxon>Desulfovibrionales</taxon>
        <taxon>Desulfovibrionaceae</taxon>
        <taxon>Halodesulfovibrio</taxon>
    </lineage>
</organism>
<dbReference type="Proteomes" id="UP001568358">
    <property type="component" value="Unassembled WGS sequence"/>
</dbReference>
<dbReference type="Pfam" id="PF24801">
    <property type="entry name" value="FNIII-A_GpJ"/>
    <property type="match status" value="1"/>
</dbReference>
<keyword evidence="2" id="KW-0812">Transmembrane</keyword>
<evidence type="ECO:0000313" key="5">
    <source>
        <dbReference type="Proteomes" id="UP001568358"/>
    </source>
</evidence>
<protein>
    <recommendedName>
        <fullName evidence="3">Tip attachment protein J HDII-ins2 domain-containing protein</fullName>
    </recommendedName>
</protein>
<dbReference type="InterPro" id="IPR053171">
    <property type="entry name" value="Viral_Tip_Attach_Protein"/>
</dbReference>
<gene>
    <name evidence="4" type="ORF">AB2Z07_12600</name>
</gene>
<evidence type="ECO:0000256" key="2">
    <source>
        <dbReference type="SAM" id="Phobius"/>
    </source>
</evidence>
<reference evidence="4 5" key="1">
    <citation type="submission" date="2024-07" db="EMBL/GenBank/DDBJ databases">
        <title>Active virus-host system and metabolic interactions in a Lokiarchaeon culture.</title>
        <authorList>
            <person name="Ponce Toledo R.I."/>
            <person name="Rodrigues Oliveira T."/>
            <person name="Schleper C."/>
        </authorList>
    </citation>
    <scope>NUCLEOTIDE SEQUENCE [LARGE SCALE GENOMIC DNA]</scope>
    <source>
        <strain evidence="4 5">B35</strain>
    </source>
</reference>
<dbReference type="InterPro" id="IPR055385">
    <property type="entry name" value="GpJ_HDII-ins2"/>
</dbReference>
<accession>A0ABV4JV41</accession>
<evidence type="ECO:0000256" key="1">
    <source>
        <dbReference type="SAM" id="MobiDB-lite"/>
    </source>
</evidence>
<comment type="caution">
    <text evidence="4">The sequence shown here is derived from an EMBL/GenBank/DDBJ whole genome shotgun (WGS) entry which is preliminary data.</text>
</comment>
<keyword evidence="2" id="KW-0472">Membrane</keyword>
<dbReference type="RefSeq" id="WP_371150842.1">
    <property type="nucleotide sequence ID" value="NZ_JBFSOO010000010.1"/>
</dbReference>
<feature type="transmembrane region" description="Helical" evidence="2">
    <location>
        <begin position="167"/>
        <end position="190"/>
    </location>
</feature>
<name>A0ABV4JV41_9BACT</name>
<evidence type="ECO:0000259" key="3">
    <source>
        <dbReference type="Pfam" id="PF24801"/>
    </source>
</evidence>
<sequence length="949" mass="103884">MSQKDILKQREGSAVQGARGNQARSVGTTTREVESSEVTQQCAACSSVLVYEQLNFVDPLSCRKQAVAWQAGMKLHDLVPERIDVPCGLDVICSVNGHDVTDLEAELYRVKPNDAVLFRVVPRGGGGNGGKNPLKMIAMVAVAVVAAYTGQWYAYSYLGLAAGSVGGAVAAGVTAGVIGMAGSMLVNAVLPPDKPTQADTTNITEDSPTYSWKAANPSKNGSPVAIVQGDCKNVLPFKLSQYISTDGDKQYINALYAVGEGELEISNVCIKDMPVDQYNDVVIEKTSGTATQAPLKGFQDGVYERPVSMKLSYGDWTYFDGEGDAIEAVGFGISCPSGLYYANDDGGFSTTQVQLAIERAPYGTTNWQRLATPAISAAQRTAVRRYWRFTLPKAKHLYRVKLAAQPPSDATRYVNDVWWEYVQEIVPDDFRHPYTACFALKGLATDQFSGSFDSYRITCNAKRMTAQLPDGNGGLVERNLTNPAWMALELATNPRFGAGLPEHRIIVDEFAAAAEWCDQLGIASNMYWDSQTDLASAWDELGRFGRFRVIPRGTRYGVISDRPVLLPDQSFIAADSNTLLGTTSIEYLPVKERAEAVEITWFHPEKGRQILRRHSPHYHKLKTRLPSTAKITLAACNDFESAWRYAGYRLNCNRFITRTIKRTMSVDAASVQPGHVIQAVVRDWDWGESARVHGGSATQITLTQPVTLAKNTPYSLQVKHGGMQNAKGQELVEMVDIEPVAEDTVTSALLLSQPLSAVPQVGSVATVGKTNDALRLFRVSSIRRTSKNRVEVTGVEYAEEVYADDGELPVVDGDAGHIGARNLTCSVQAVDEDGLHKKLVHLSWQGNAITWRIFTRKVGVILTPWQLYGTTRNTQITLRGIEDKNFYRIAVSHTDNPADGAVTDILYDPAVMGTGTIRPLRVIADNRAGFEPLMYETESGEALQLMEVF</sequence>
<dbReference type="EMBL" id="JBFSOO010000010">
    <property type="protein sequence ID" value="MEZ6854356.1"/>
    <property type="molecule type" value="Genomic_DNA"/>
</dbReference>
<feature type="domain" description="Tip attachment protein J HDII-ins2" evidence="3">
    <location>
        <begin position="303"/>
        <end position="427"/>
    </location>
</feature>
<evidence type="ECO:0000313" key="4">
    <source>
        <dbReference type="EMBL" id="MEZ6854356.1"/>
    </source>
</evidence>
<dbReference type="PANTHER" id="PTHR36251">
    <property type="entry name" value="FELS-1 PROPHAGE HOST SPECIFICITY PROTEIN-RELATED"/>
    <property type="match status" value="1"/>
</dbReference>
<keyword evidence="5" id="KW-1185">Reference proteome</keyword>
<dbReference type="PANTHER" id="PTHR36251:SF2">
    <property type="entry name" value="GIFSY-2 PROPHAGE HOST SPECIFICITY PROTEIN J, PHAGE LAMBDA"/>
    <property type="match status" value="1"/>
</dbReference>
<feature type="region of interest" description="Disordered" evidence="1">
    <location>
        <begin position="1"/>
        <end position="32"/>
    </location>
</feature>
<keyword evidence="2" id="KW-1133">Transmembrane helix</keyword>
<feature type="compositionally biased region" description="Basic and acidic residues" evidence="1">
    <location>
        <begin position="1"/>
        <end position="11"/>
    </location>
</feature>
<proteinExistence type="predicted"/>